<dbReference type="AlphaFoldDB" id="A0A7Z7YVL2"/>
<evidence type="ECO:0000313" key="3">
    <source>
        <dbReference type="EMBL" id="TBW77593.1"/>
    </source>
</evidence>
<organism evidence="3 4">
    <name type="scientific">Staphylococcus capitis</name>
    <dbReference type="NCBI Taxonomy" id="29388"/>
    <lineage>
        <taxon>Bacteria</taxon>
        <taxon>Bacillati</taxon>
        <taxon>Bacillota</taxon>
        <taxon>Bacilli</taxon>
        <taxon>Bacillales</taxon>
        <taxon>Staphylococcaceae</taxon>
        <taxon>Staphylococcus</taxon>
    </lineage>
</organism>
<sequence>MNNKRIILILLILVLVLTSLGFGYHTYSKIRSDDNNLKSTQIIKAQPKRLLTADGIQTPFQSYSIYFNPSQGQISRFLVKHQDKISAKRPIFEYYNYEKDQEFKTLKGVLNQIQLPNHIPSYLKNNPFLTSPLLYSQLLQTQNYIHTTHFSPINGRVSITNRYPSKATDKIMQIDSEEKVIHANISESDINLLKINQNISVTTRDKIQFISKVKEIATVPTKVKNNTSYYQVVLTTKAKYPIGTHFKVTLMSNDIELPQTSIIDNKFILVMNNKKIVKREIKYKKSSKSGYITITSGLALNENVIKHPTNKMVSAFSH</sequence>
<dbReference type="Proteomes" id="UP000538955">
    <property type="component" value="Unassembled WGS sequence"/>
</dbReference>
<dbReference type="GO" id="GO:1990281">
    <property type="term" value="C:efflux pump complex"/>
    <property type="evidence" value="ECO:0007669"/>
    <property type="project" value="TreeGrafter"/>
</dbReference>
<comment type="caution">
    <text evidence="3">The sequence shown here is derived from an EMBL/GenBank/DDBJ whole genome shotgun (WGS) entry which is preliminary data.</text>
</comment>
<dbReference type="EMBL" id="JABBLX010000006">
    <property type="protein sequence ID" value="NMK97190.1"/>
    <property type="molecule type" value="Genomic_DNA"/>
</dbReference>
<dbReference type="PANTHER" id="PTHR30469:SF33">
    <property type="entry name" value="SLR1207 PROTEIN"/>
    <property type="match status" value="1"/>
</dbReference>
<name>A0A7Z7YVL2_STACP</name>
<dbReference type="Proteomes" id="UP000550736">
    <property type="component" value="Unassembled WGS sequence"/>
</dbReference>
<reference evidence="5 6" key="2">
    <citation type="submission" date="2020-04" db="EMBL/GenBank/DDBJ databases">
        <title>The Epidemiology and Molecular Characteristics of Linezolid-Resistant Staphylococcus capitis in Huashan Hospital, Shanghai.</title>
        <authorList>
            <person name="Ding L."/>
            <person name="Li P."/>
            <person name="Yang Y."/>
            <person name="Lin D."/>
            <person name="Xu X."/>
        </authorList>
    </citation>
    <scope>NUCLEOTIDE SEQUENCE [LARGE SCALE GENOMIC DNA]</scope>
    <source>
        <strain evidence="2 6">12-86</strain>
        <strain evidence="1 5">17-84</strain>
    </source>
</reference>
<protein>
    <recommendedName>
        <fullName evidence="7">HlyD family secretion protein</fullName>
    </recommendedName>
</protein>
<reference evidence="3 4" key="1">
    <citation type="journal article" date="2019" name="Sci. Transl. Med.">
        <title>Quorum sensing between bacterial species on the skin protects against epidermal injury in atopic dermatitis.</title>
        <authorList>
            <person name="Williams M.R."/>
        </authorList>
    </citation>
    <scope>NUCLEOTIDE SEQUENCE [LARGE SCALE GENOMIC DNA]</scope>
    <source>
        <strain evidence="3 4">H8</strain>
    </source>
</reference>
<dbReference type="PANTHER" id="PTHR30469">
    <property type="entry name" value="MULTIDRUG RESISTANCE PROTEIN MDTA"/>
    <property type="match status" value="1"/>
</dbReference>
<evidence type="ECO:0000313" key="1">
    <source>
        <dbReference type="EMBL" id="NMK53895.1"/>
    </source>
</evidence>
<evidence type="ECO:0000313" key="2">
    <source>
        <dbReference type="EMBL" id="NMK97190.1"/>
    </source>
</evidence>
<accession>A0A7Z7YVL2</accession>
<dbReference type="EMBL" id="SCHC01000001">
    <property type="protein sequence ID" value="TBW77593.1"/>
    <property type="molecule type" value="Genomic_DNA"/>
</dbReference>
<dbReference type="Proteomes" id="UP000291949">
    <property type="component" value="Unassembled WGS sequence"/>
</dbReference>
<evidence type="ECO:0008006" key="7">
    <source>
        <dbReference type="Google" id="ProtNLM"/>
    </source>
</evidence>
<dbReference type="GO" id="GO:0015562">
    <property type="term" value="F:efflux transmembrane transporter activity"/>
    <property type="evidence" value="ECO:0007669"/>
    <property type="project" value="TreeGrafter"/>
</dbReference>
<evidence type="ECO:0000313" key="6">
    <source>
        <dbReference type="Proteomes" id="UP000550736"/>
    </source>
</evidence>
<dbReference type="RefSeq" id="WP_049428838.1">
    <property type="nucleotide sequence ID" value="NZ_AP014956.1"/>
</dbReference>
<proteinExistence type="predicted"/>
<gene>
    <name evidence="3" type="ORF">EQ811_00545</name>
    <name evidence="2" type="ORF">HHM13_03620</name>
    <name evidence="1" type="ORF">HHM24_03905</name>
</gene>
<dbReference type="Gene3D" id="2.40.30.170">
    <property type="match status" value="1"/>
</dbReference>
<evidence type="ECO:0000313" key="4">
    <source>
        <dbReference type="Proteomes" id="UP000291949"/>
    </source>
</evidence>
<keyword evidence="5" id="KW-1185">Reference proteome</keyword>
<evidence type="ECO:0000313" key="5">
    <source>
        <dbReference type="Proteomes" id="UP000538955"/>
    </source>
</evidence>
<dbReference type="EMBL" id="JABBMI010000054">
    <property type="protein sequence ID" value="NMK53895.1"/>
    <property type="molecule type" value="Genomic_DNA"/>
</dbReference>